<dbReference type="InterPro" id="IPR015797">
    <property type="entry name" value="NUDIX_hydrolase-like_dom_sf"/>
</dbReference>
<accession>A0A1I5E220</accession>
<dbReference type="AlphaFoldDB" id="A0A1I5E220"/>
<dbReference type="GO" id="GO:0005829">
    <property type="term" value="C:cytosol"/>
    <property type="evidence" value="ECO:0007669"/>
    <property type="project" value="TreeGrafter"/>
</dbReference>
<dbReference type="GO" id="GO:0019693">
    <property type="term" value="P:ribose phosphate metabolic process"/>
    <property type="evidence" value="ECO:0007669"/>
    <property type="project" value="TreeGrafter"/>
</dbReference>
<dbReference type="GO" id="GO:0006753">
    <property type="term" value="P:nucleoside phosphate metabolic process"/>
    <property type="evidence" value="ECO:0007669"/>
    <property type="project" value="TreeGrafter"/>
</dbReference>
<gene>
    <name evidence="3" type="ORF">SAMN05216219_3232</name>
</gene>
<dbReference type="GO" id="GO:0016787">
    <property type="term" value="F:hydrolase activity"/>
    <property type="evidence" value="ECO:0007669"/>
    <property type="project" value="UniProtKB-KW"/>
</dbReference>
<organism evidence="3 4">
    <name type="scientific">Mycetocola miduiensis</name>
    <dbReference type="NCBI Taxonomy" id="995034"/>
    <lineage>
        <taxon>Bacteria</taxon>
        <taxon>Bacillati</taxon>
        <taxon>Actinomycetota</taxon>
        <taxon>Actinomycetes</taxon>
        <taxon>Micrococcales</taxon>
        <taxon>Microbacteriaceae</taxon>
        <taxon>Mycetocola</taxon>
    </lineage>
</organism>
<dbReference type="Pfam" id="PF00293">
    <property type="entry name" value="NUDIX"/>
    <property type="match status" value="1"/>
</dbReference>
<protein>
    <submittedName>
        <fullName evidence="3">ADP-ribose pyrophosphatase</fullName>
    </submittedName>
</protein>
<dbReference type="RefSeq" id="WP_090713278.1">
    <property type="nucleotide sequence ID" value="NZ_FOVM01000013.1"/>
</dbReference>
<dbReference type="Proteomes" id="UP000198867">
    <property type="component" value="Unassembled WGS sequence"/>
</dbReference>
<dbReference type="PROSITE" id="PS51462">
    <property type="entry name" value="NUDIX"/>
    <property type="match status" value="1"/>
</dbReference>
<keyword evidence="4" id="KW-1185">Reference proteome</keyword>
<evidence type="ECO:0000313" key="4">
    <source>
        <dbReference type="Proteomes" id="UP000198867"/>
    </source>
</evidence>
<evidence type="ECO:0000313" key="3">
    <source>
        <dbReference type="EMBL" id="SFO05447.1"/>
    </source>
</evidence>
<dbReference type="SUPFAM" id="SSF55811">
    <property type="entry name" value="Nudix"/>
    <property type="match status" value="1"/>
</dbReference>
<feature type="domain" description="Nudix hydrolase" evidence="2">
    <location>
        <begin position="47"/>
        <end position="179"/>
    </location>
</feature>
<dbReference type="CDD" id="cd24158">
    <property type="entry name" value="NUDIX_ADPRase_Rv1700"/>
    <property type="match status" value="1"/>
</dbReference>
<keyword evidence="1" id="KW-0378">Hydrolase</keyword>
<dbReference type="STRING" id="995034.SAMN05216219_3232"/>
<dbReference type="EMBL" id="FOVM01000013">
    <property type="protein sequence ID" value="SFO05447.1"/>
    <property type="molecule type" value="Genomic_DNA"/>
</dbReference>
<sequence length="212" mass="23769">MTEAPLEDTVVDVEVRSSERVFDGMVWGVRRDVFDYNGEDITREYLDHTGAVAIFALDDDGRVLLIKQYRHPVSMREWEIPAGLLDIVDEDPLVAAKRELAEEADIQAADWAVLSEFYTSPGGSDEAIRIYLARGLSAADGVFDRTHEEADMELRWVPFDDLVDAVLERKLQNPSLVVATLAAFAGRQRDWATLAPADSPWPRHPKLRSSGD</sequence>
<evidence type="ECO:0000259" key="2">
    <source>
        <dbReference type="PROSITE" id="PS51462"/>
    </source>
</evidence>
<name>A0A1I5E220_9MICO</name>
<dbReference type="OrthoDB" id="9806150at2"/>
<reference evidence="4" key="1">
    <citation type="submission" date="2016-10" db="EMBL/GenBank/DDBJ databases">
        <authorList>
            <person name="Varghese N."/>
            <person name="Submissions S."/>
        </authorList>
    </citation>
    <scope>NUCLEOTIDE SEQUENCE [LARGE SCALE GENOMIC DNA]</scope>
    <source>
        <strain evidence="4">CGMCC 1.11101</strain>
    </source>
</reference>
<dbReference type="PANTHER" id="PTHR11839:SF31">
    <property type="entry name" value="ADP-RIBOSE PYROPHOSPHATASE"/>
    <property type="match status" value="1"/>
</dbReference>
<dbReference type="PANTHER" id="PTHR11839">
    <property type="entry name" value="UDP/ADP-SUGAR PYROPHOSPHATASE"/>
    <property type="match status" value="1"/>
</dbReference>
<proteinExistence type="predicted"/>
<dbReference type="Gene3D" id="3.90.79.10">
    <property type="entry name" value="Nucleoside Triphosphate Pyrophosphohydrolase"/>
    <property type="match status" value="1"/>
</dbReference>
<evidence type="ECO:0000256" key="1">
    <source>
        <dbReference type="ARBA" id="ARBA00022801"/>
    </source>
</evidence>
<dbReference type="InterPro" id="IPR000086">
    <property type="entry name" value="NUDIX_hydrolase_dom"/>
</dbReference>